<organism evidence="5 6">
    <name type="scientific">Geoalkalibacter subterraneus</name>
    <dbReference type="NCBI Taxonomy" id="483547"/>
    <lineage>
        <taxon>Bacteria</taxon>
        <taxon>Pseudomonadati</taxon>
        <taxon>Thermodesulfobacteriota</taxon>
        <taxon>Desulfuromonadia</taxon>
        <taxon>Desulfuromonadales</taxon>
        <taxon>Geoalkalibacteraceae</taxon>
        <taxon>Geoalkalibacter</taxon>
    </lineage>
</organism>
<dbReference type="OrthoDB" id="9781970at2"/>
<keyword evidence="2" id="KW-0732">Signal</keyword>
<proteinExistence type="inferred from homology"/>
<name>A0A0B5FRT5_9BACT</name>
<protein>
    <submittedName>
        <fullName evidence="5">Lytic transglycosylase</fullName>
    </submittedName>
</protein>
<evidence type="ECO:0000313" key="6">
    <source>
        <dbReference type="Proteomes" id="UP000035036"/>
    </source>
</evidence>
<dbReference type="GO" id="GO:0016020">
    <property type="term" value="C:membrane"/>
    <property type="evidence" value="ECO:0007669"/>
    <property type="project" value="InterPro"/>
</dbReference>
<dbReference type="InterPro" id="IPR000189">
    <property type="entry name" value="Transglyc_AS"/>
</dbReference>
<accession>A0A0B5FRT5</accession>
<comment type="similarity">
    <text evidence="1">Belongs to the transglycosylase Slt family.</text>
</comment>
<dbReference type="CDD" id="cd00254">
    <property type="entry name" value="LT-like"/>
    <property type="match status" value="1"/>
</dbReference>
<reference evidence="5 6" key="1">
    <citation type="journal article" date="2015" name="Genome Announc.">
        <title>Genomes of Geoalkalibacter ferrihydriticus Z-0531T and Geoalkalibacter subterraneus Red1T, Two Haloalkaliphilic Metal-Reducing Deltaproteobacteria.</title>
        <authorList>
            <person name="Badalamenti J.P."/>
            <person name="Krajmalnik-Brown R."/>
            <person name="Torres C.I."/>
            <person name="Bond D.R."/>
        </authorList>
    </citation>
    <scope>NUCLEOTIDE SEQUENCE [LARGE SCALE GENOMIC DNA]</scope>
    <source>
        <strain evidence="5 6">Red1</strain>
    </source>
</reference>
<sequence>MFKESILLTAFVLIFSHLANPGTAYSDIFRYVDADGVVHFTNRPTSGNYEFYRKESSAGLDEIISHYAGTYKLEEPLVRAVIKAESNYDPTLVSNKGAVGLMQLMPETARYLRLNVGNLTDPEENIRGGTRYLRMMLDQFGGDLELALAAYNAGPTTVRQYGGIPPYPETQTYVSRVKRYLASYQ</sequence>
<dbReference type="GO" id="GO:0000270">
    <property type="term" value="P:peptidoglycan metabolic process"/>
    <property type="evidence" value="ECO:0007669"/>
    <property type="project" value="InterPro"/>
</dbReference>
<dbReference type="GO" id="GO:0008933">
    <property type="term" value="F:peptidoglycan lytic transglycosylase activity"/>
    <property type="evidence" value="ECO:0007669"/>
    <property type="project" value="InterPro"/>
</dbReference>
<dbReference type="Pfam" id="PF01464">
    <property type="entry name" value="SLT"/>
    <property type="match status" value="1"/>
</dbReference>
<dbReference type="Pfam" id="PF13511">
    <property type="entry name" value="DUF4124"/>
    <property type="match status" value="1"/>
</dbReference>
<keyword evidence="6" id="KW-1185">Reference proteome</keyword>
<feature type="chain" id="PRO_5002115608" evidence="2">
    <location>
        <begin position="20"/>
        <end position="185"/>
    </location>
</feature>
<feature type="domain" description="Transglycosylase SLT" evidence="3">
    <location>
        <begin position="64"/>
        <end position="163"/>
    </location>
</feature>
<dbReference type="InterPro" id="IPR023346">
    <property type="entry name" value="Lysozyme-like_dom_sf"/>
</dbReference>
<dbReference type="PROSITE" id="PS00922">
    <property type="entry name" value="TRANSGLYCOSYLASE"/>
    <property type="match status" value="1"/>
</dbReference>
<evidence type="ECO:0000256" key="2">
    <source>
        <dbReference type="SAM" id="SignalP"/>
    </source>
</evidence>
<dbReference type="RefSeq" id="WP_040200673.1">
    <property type="nucleotide sequence ID" value="NZ_CP010311.1"/>
</dbReference>
<dbReference type="InterPro" id="IPR025392">
    <property type="entry name" value="DUF4124"/>
</dbReference>
<dbReference type="HOGENOM" id="CLU_065765_1_1_7"/>
<evidence type="ECO:0000313" key="5">
    <source>
        <dbReference type="EMBL" id="AJF06865.1"/>
    </source>
</evidence>
<feature type="domain" description="DUF4124" evidence="4">
    <location>
        <begin position="23"/>
        <end position="44"/>
    </location>
</feature>
<dbReference type="STRING" id="483547.GSUB_10285"/>
<gene>
    <name evidence="5" type="ORF">GSUB_10285</name>
</gene>
<dbReference type="SUPFAM" id="SSF53955">
    <property type="entry name" value="Lysozyme-like"/>
    <property type="match status" value="1"/>
</dbReference>
<feature type="signal peptide" evidence="2">
    <location>
        <begin position="1"/>
        <end position="19"/>
    </location>
</feature>
<dbReference type="InterPro" id="IPR008258">
    <property type="entry name" value="Transglycosylase_SLT_dom_1"/>
</dbReference>
<dbReference type="Gene3D" id="1.10.530.10">
    <property type="match status" value="1"/>
</dbReference>
<evidence type="ECO:0000256" key="1">
    <source>
        <dbReference type="ARBA" id="ARBA00007734"/>
    </source>
</evidence>
<evidence type="ECO:0000259" key="3">
    <source>
        <dbReference type="Pfam" id="PF01464"/>
    </source>
</evidence>
<dbReference type="EMBL" id="CP010311">
    <property type="protein sequence ID" value="AJF06865.1"/>
    <property type="molecule type" value="Genomic_DNA"/>
</dbReference>
<dbReference type="AlphaFoldDB" id="A0A0B5FRT5"/>
<dbReference type="KEGG" id="gsb:GSUB_10285"/>
<dbReference type="PANTHER" id="PTHR37423:SF2">
    <property type="entry name" value="MEMBRANE-BOUND LYTIC MUREIN TRANSGLYCOSYLASE C"/>
    <property type="match status" value="1"/>
</dbReference>
<evidence type="ECO:0000259" key="4">
    <source>
        <dbReference type="Pfam" id="PF13511"/>
    </source>
</evidence>
<dbReference type="PANTHER" id="PTHR37423">
    <property type="entry name" value="SOLUBLE LYTIC MUREIN TRANSGLYCOSYLASE-RELATED"/>
    <property type="match status" value="1"/>
</dbReference>
<dbReference type="Proteomes" id="UP000035036">
    <property type="component" value="Chromosome"/>
</dbReference>